<organism evidence="1 2">
    <name type="scientific">Paenibacillus vulneris</name>
    <dbReference type="NCBI Taxonomy" id="1133364"/>
    <lineage>
        <taxon>Bacteria</taxon>
        <taxon>Bacillati</taxon>
        <taxon>Bacillota</taxon>
        <taxon>Bacilli</taxon>
        <taxon>Bacillales</taxon>
        <taxon>Paenibacillaceae</taxon>
        <taxon>Paenibacillus</taxon>
    </lineage>
</organism>
<reference evidence="2" key="1">
    <citation type="journal article" date="2019" name="Int. J. Syst. Evol. Microbiol.">
        <title>The Global Catalogue of Microorganisms (GCM) 10K type strain sequencing project: providing services to taxonomists for standard genome sequencing and annotation.</title>
        <authorList>
            <consortium name="The Broad Institute Genomics Platform"/>
            <consortium name="The Broad Institute Genome Sequencing Center for Infectious Disease"/>
            <person name="Wu L."/>
            <person name="Ma J."/>
        </authorList>
    </citation>
    <scope>NUCLEOTIDE SEQUENCE [LARGE SCALE GENOMIC DNA]</scope>
    <source>
        <strain evidence="2">CCUG 53270</strain>
    </source>
</reference>
<proteinExistence type="predicted"/>
<evidence type="ECO:0000313" key="2">
    <source>
        <dbReference type="Proteomes" id="UP001597180"/>
    </source>
</evidence>
<dbReference type="Proteomes" id="UP001597180">
    <property type="component" value="Unassembled WGS sequence"/>
</dbReference>
<dbReference type="EMBL" id="JBHTLU010000007">
    <property type="protein sequence ID" value="MFD1219178.1"/>
    <property type="molecule type" value="Genomic_DNA"/>
</dbReference>
<sequence length="52" mass="5795">MDFYIVDVFAEEKYQGNQSNVNIAAKLTNGTYDIQIGGKVQLVAKGDWLQSI</sequence>
<accession>A0ABW3UEQ2</accession>
<protein>
    <submittedName>
        <fullName evidence="1">Uncharacterized protein</fullName>
    </submittedName>
</protein>
<gene>
    <name evidence="1" type="ORF">ACFQ4B_03510</name>
</gene>
<comment type="caution">
    <text evidence="1">The sequence shown here is derived from an EMBL/GenBank/DDBJ whole genome shotgun (WGS) entry which is preliminary data.</text>
</comment>
<name>A0ABW3UEQ2_9BACL</name>
<keyword evidence="2" id="KW-1185">Reference proteome</keyword>
<evidence type="ECO:0000313" key="1">
    <source>
        <dbReference type="EMBL" id="MFD1219178.1"/>
    </source>
</evidence>
<dbReference type="RefSeq" id="WP_345591626.1">
    <property type="nucleotide sequence ID" value="NZ_BAABJG010000027.1"/>
</dbReference>